<dbReference type="Gene3D" id="1.25.40.10">
    <property type="entry name" value="Tetratricopeptide repeat domain"/>
    <property type="match status" value="2"/>
</dbReference>
<feature type="domain" description="DUF7779" evidence="2">
    <location>
        <begin position="856"/>
        <end position="942"/>
    </location>
</feature>
<dbReference type="PANTHER" id="PTHR46082">
    <property type="entry name" value="ATP/GTP-BINDING PROTEIN-RELATED"/>
    <property type="match status" value="1"/>
</dbReference>
<dbReference type="Proteomes" id="UP001227101">
    <property type="component" value="Chromosome"/>
</dbReference>
<name>A0ABY8Y0B3_9PSEU</name>
<proteinExistence type="predicted"/>
<feature type="compositionally biased region" description="Low complexity" evidence="1">
    <location>
        <begin position="565"/>
        <end position="582"/>
    </location>
</feature>
<evidence type="ECO:0000313" key="3">
    <source>
        <dbReference type="EMBL" id="WIV61292.1"/>
    </source>
</evidence>
<gene>
    <name evidence="3" type="primary">fxsT</name>
    <name evidence="3" type="ORF">QP939_23150</name>
</gene>
<feature type="region of interest" description="Disordered" evidence="1">
    <location>
        <begin position="25"/>
        <end position="123"/>
    </location>
</feature>
<dbReference type="InterPro" id="IPR047738">
    <property type="entry name" value="SAV_2336-like_N"/>
</dbReference>
<feature type="compositionally biased region" description="Basic and acidic residues" evidence="1">
    <location>
        <begin position="84"/>
        <end position="110"/>
    </location>
</feature>
<dbReference type="InterPro" id="IPR056681">
    <property type="entry name" value="DUF7779"/>
</dbReference>
<dbReference type="Pfam" id="PF13424">
    <property type="entry name" value="TPR_12"/>
    <property type="match status" value="2"/>
</dbReference>
<dbReference type="Pfam" id="PF25000">
    <property type="entry name" value="DUF7779"/>
    <property type="match status" value="1"/>
</dbReference>
<dbReference type="InterPro" id="IPR027417">
    <property type="entry name" value="P-loop_NTPase"/>
</dbReference>
<dbReference type="InterPro" id="IPR011990">
    <property type="entry name" value="TPR-like_helical_dom_sf"/>
</dbReference>
<dbReference type="InterPro" id="IPR053137">
    <property type="entry name" value="NLR-like"/>
</dbReference>
<reference evidence="3 4" key="1">
    <citation type="submission" date="2023-06" db="EMBL/GenBank/DDBJ databases">
        <authorList>
            <person name="Oyuntsetseg B."/>
            <person name="Kim S.B."/>
        </authorList>
    </citation>
    <scope>NUCLEOTIDE SEQUENCE [LARGE SCALE GENOMIC DNA]</scope>
    <source>
        <strain evidence="3 4">2-2</strain>
    </source>
</reference>
<dbReference type="SUPFAM" id="SSF52540">
    <property type="entry name" value="P-loop containing nucleoside triphosphate hydrolases"/>
    <property type="match status" value="1"/>
</dbReference>
<accession>A0ABY8Y0B3</accession>
<dbReference type="RefSeq" id="WP_285458909.1">
    <property type="nucleotide sequence ID" value="NZ_CP127173.1"/>
</dbReference>
<dbReference type="EMBL" id="CP127173">
    <property type="protein sequence ID" value="WIV61292.1"/>
    <property type="molecule type" value="Genomic_DNA"/>
</dbReference>
<organism evidence="3 4">
    <name type="scientific">Amycolatopsis nalaikhensis</name>
    <dbReference type="NCBI Taxonomy" id="715472"/>
    <lineage>
        <taxon>Bacteria</taxon>
        <taxon>Bacillati</taxon>
        <taxon>Actinomycetota</taxon>
        <taxon>Actinomycetes</taxon>
        <taxon>Pseudonocardiales</taxon>
        <taxon>Pseudonocardiaceae</taxon>
        <taxon>Amycolatopsis</taxon>
    </lineage>
</organism>
<dbReference type="PANTHER" id="PTHR46082:SF6">
    <property type="entry name" value="AAA+ ATPASE DOMAIN-CONTAINING PROTEIN-RELATED"/>
    <property type="match status" value="1"/>
</dbReference>
<feature type="region of interest" description="Disordered" evidence="1">
    <location>
        <begin position="129"/>
        <end position="148"/>
    </location>
</feature>
<dbReference type="SUPFAM" id="SSF48452">
    <property type="entry name" value="TPR-like"/>
    <property type="match status" value="4"/>
</dbReference>
<keyword evidence="4" id="KW-1185">Reference proteome</keyword>
<dbReference type="NCBIfam" id="NF040586">
    <property type="entry name" value="FxSxx_TPR"/>
    <property type="match status" value="1"/>
</dbReference>
<sequence>MTEERPGNTPPLSWSEVADAVWLAATLRQQATRPVDRSAPRPRPPAPDPSPEPPSRPSEPEQEQEPKPATRRAVGEPPATRSEPVAERPRRPADEHLARDNRAHGAEGEPWRTGVPRRSAMRGGPAILRALRPLKQLRPSPREDDVELDEERTAEQAAESGIWFPLLRRGPTTRVLDLTVVVDAGSSMALWQPEVAAFLKLVQQLGAFRTVRIRYLETEARATDGSLAPVLRGGTPDAPQHSVAELLGWYGGRLMLVLTDGIGEAWRRDLVAPLLAQWSRRMPVAVVHLLPQHLWKKSGIALHRASLSSPGPFQPNRRYALDLPDAWMTWADPEKAMSGAVPVPVLELAGRWFGWWVRLLARPAGEAVPATVLLARDQPMPEPGDEEPASPVTAEERVRRFVGAATPPALRLATLLAAVPVSLPIARFVRAELVPEADSSHLAEVFTSGLLGPPGAGNTPGEDAVFEFPVSVREALLTAGRRAETVKVVAVTGQRFGERHPVLRRIADALADPDRASLPDEAEDASLERVVMRALSGPYAWRAERLRERERELAAAEAGDDAVEEGATGTTGPGPVEPGVPERLVEDVREEAATSLRRIRRITTDAPVVWGAVPARNPEFVGRHALLDRLGASLRQAGCAVLHGPGGLGKTQIAVEYIYRQLGEHDLVWWVSAPQESQIRASLTELARQLRLPGAEETLTAVPAALAALRAGRPYRRWLLVFDAADQPELVRPFLPLDGPGRVVVTARDAASGSFPAEPIDVGRFARAESVELLRRRDPAISAAEADALSEKLGDLPIALAQAAAWRAETGIPVGEYIRLLGQKVTEIVTASPRPSDDEISVTAAWNVSFDGLATRNPAAHQLLQVCAFFAAEPISRSLFAGVRGVSIAPELDAAMRDPVLLDRALRDINRCRLAKLDHRSGTLLLHRLVQLVLRARMSGETRTKMRHVAHLLLANLDPNDPETARQWPQYQMVLPHLRHAELIDCDDPWVRRLLLNLMKFLYVSGDHTGALALAQEVVAAWTERNGAEDPETLSASVQLGFVLWVLGRYEESSEVSRRTLRLYRRTVGPDSEQALRAEVQVAVGLKASGDFFAARDLNRQTYEKVRSLFGDDEPTALRAAHDLVVSLLLAGDYEQARWLSEDTYERRSEVLGYDNWETISTLNILIICRRELGDYSWARIEQEKVVERVRGLFGRGTDGVIRRDYHLAVAQRKDGYHEAALNLSGSALERFRLKYGSDHPNAMACALAHSIDLRTAGVLPESLELGEQALALYRNSLGDRHPHTLAAEVDIGVTLRLLGDPDGALARDERALNGLRDRLGPVHPHVLACSINTANDWFALGDVRRSLRINTETLARLRRALPEGHPTALAARLNRALDLERLGRVREAVSQHREVLSAAYRAFRLGHPAIAAAENAVRAECDIDPMPL</sequence>
<dbReference type="NCBIfam" id="NF041121">
    <property type="entry name" value="SAV_2336_NTERM"/>
    <property type="match status" value="1"/>
</dbReference>
<feature type="region of interest" description="Disordered" evidence="1">
    <location>
        <begin position="554"/>
        <end position="582"/>
    </location>
</feature>
<protein>
    <submittedName>
        <fullName evidence="3">FxSxx-COOH system tetratricopeptide repeat protein</fullName>
    </submittedName>
</protein>
<dbReference type="Gene3D" id="3.40.50.300">
    <property type="entry name" value="P-loop containing nucleotide triphosphate hydrolases"/>
    <property type="match status" value="1"/>
</dbReference>
<evidence type="ECO:0000259" key="2">
    <source>
        <dbReference type="Pfam" id="PF25000"/>
    </source>
</evidence>
<evidence type="ECO:0000313" key="4">
    <source>
        <dbReference type="Proteomes" id="UP001227101"/>
    </source>
</evidence>
<feature type="compositionally biased region" description="Pro residues" evidence="1">
    <location>
        <begin position="41"/>
        <end position="57"/>
    </location>
</feature>
<evidence type="ECO:0000256" key="1">
    <source>
        <dbReference type="SAM" id="MobiDB-lite"/>
    </source>
</evidence>